<proteinExistence type="inferred from homology"/>
<dbReference type="Proteomes" id="UP000321578">
    <property type="component" value="Unassembled WGS sequence"/>
</dbReference>
<dbReference type="InterPro" id="IPR014721">
    <property type="entry name" value="Ribsml_uS5_D2-typ_fold_subgr"/>
</dbReference>
<keyword evidence="2 6" id="KW-0540">Nuclease</keyword>
<protein>
    <recommendedName>
        <fullName evidence="6 7">Ribonuclease P protein component</fullName>
        <shortName evidence="6">RNase P protein</shortName>
        <shortName evidence="6">RNaseP protein</shortName>
        <ecNumber evidence="6 7">3.1.26.5</ecNumber>
    </recommendedName>
    <alternativeName>
        <fullName evidence="6">Protein C5</fullName>
    </alternativeName>
</protein>
<dbReference type="Gene3D" id="3.30.230.10">
    <property type="match status" value="1"/>
</dbReference>
<dbReference type="HAMAP" id="MF_00227">
    <property type="entry name" value="RNase_P"/>
    <property type="match status" value="1"/>
</dbReference>
<name>A0A5C6ZFL7_9FLAO</name>
<dbReference type="NCBIfam" id="TIGR00188">
    <property type="entry name" value="rnpA"/>
    <property type="match status" value="1"/>
</dbReference>
<comment type="catalytic activity">
    <reaction evidence="6">
        <text>Endonucleolytic cleavage of RNA, removing 5'-extranucleotides from tRNA precursor.</text>
        <dbReference type="EC" id="3.1.26.5"/>
    </reaction>
</comment>
<evidence type="ECO:0000256" key="6">
    <source>
        <dbReference type="HAMAP-Rule" id="MF_00227"/>
    </source>
</evidence>
<dbReference type="GO" id="GO:0000049">
    <property type="term" value="F:tRNA binding"/>
    <property type="evidence" value="ECO:0007669"/>
    <property type="project" value="UniProtKB-UniRule"/>
</dbReference>
<dbReference type="EMBL" id="VORO01000014">
    <property type="protein sequence ID" value="TXD88380.1"/>
    <property type="molecule type" value="Genomic_DNA"/>
</dbReference>
<dbReference type="InterPro" id="IPR020568">
    <property type="entry name" value="Ribosomal_Su5_D2-typ_SF"/>
</dbReference>
<evidence type="ECO:0000256" key="2">
    <source>
        <dbReference type="ARBA" id="ARBA00022722"/>
    </source>
</evidence>
<dbReference type="GO" id="GO:0042781">
    <property type="term" value="F:3'-tRNA processing endoribonuclease activity"/>
    <property type="evidence" value="ECO:0007669"/>
    <property type="project" value="TreeGrafter"/>
</dbReference>
<sequence>MALTYSKKDKLKSRKLIEKLFSEGRSIAAYPLRMVYLKTSFDDGVAFKAGVSVSKRNFKKAVQRNHIKRLMREAYRCHKSTYFNNSSNEFALMILYIGKETVDFALIEKKMQQLLNKFSEKELTDKTAP</sequence>
<keyword evidence="9" id="KW-1185">Reference proteome</keyword>
<comment type="similarity">
    <text evidence="6">Belongs to the RnpA family.</text>
</comment>
<dbReference type="GO" id="GO:0004526">
    <property type="term" value="F:ribonuclease P activity"/>
    <property type="evidence" value="ECO:0007669"/>
    <property type="project" value="UniProtKB-UniRule"/>
</dbReference>
<dbReference type="PANTHER" id="PTHR33992">
    <property type="entry name" value="RIBONUCLEASE P PROTEIN COMPONENT"/>
    <property type="match status" value="1"/>
</dbReference>
<dbReference type="RefSeq" id="WP_147086972.1">
    <property type="nucleotide sequence ID" value="NZ_VORM01000014.1"/>
</dbReference>
<dbReference type="EC" id="3.1.26.5" evidence="6 7"/>
<evidence type="ECO:0000256" key="5">
    <source>
        <dbReference type="ARBA" id="ARBA00022884"/>
    </source>
</evidence>
<dbReference type="InterPro" id="IPR000100">
    <property type="entry name" value="RNase_P"/>
</dbReference>
<evidence type="ECO:0000256" key="7">
    <source>
        <dbReference type="NCBIfam" id="TIGR00188"/>
    </source>
</evidence>
<dbReference type="SUPFAM" id="SSF54211">
    <property type="entry name" value="Ribosomal protein S5 domain 2-like"/>
    <property type="match status" value="1"/>
</dbReference>
<dbReference type="GO" id="GO:0030677">
    <property type="term" value="C:ribonuclease P complex"/>
    <property type="evidence" value="ECO:0007669"/>
    <property type="project" value="TreeGrafter"/>
</dbReference>
<reference evidence="8 9" key="1">
    <citation type="submission" date="2019-08" db="EMBL/GenBank/DDBJ databases">
        <title>Genomes of Subsaximicrobium wynnwilliamsii strains.</title>
        <authorList>
            <person name="Bowman J.P."/>
        </authorList>
    </citation>
    <scope>NUCLEOTIDE SEQUENCE [LARGE SCALE GENOMIC DNA]</scope>
    <source>
        <strain evidence="8 9">2-80-2</strain>
    </source>
</reference>
<dbReference type="OrthoDB" id="1524972at2"/>
<accession>A0A5C6ZFL7</accession>
<evidence type="ECO:0000256" key="4">
    <source>
        <dbReference type="ARBA" id="ARBA00022801"/>
    </source>
</evidence>
<gene>
    <name evidence="6 8" type="primary">rnpA</name>
    <name evidence="8" type="ORF">ESY86_12740</name>
</gene>
<organism evidence="8 9">
    <name type="scientific">Subsaximicrobium wynnwilliamsii</name>
    <dbReference type="NCBI Taxonomy" id="291179"/>
    <lineage>
        <taxon>Bacteria</taxon>
        <taxon>Pseudomonadati</taxon>
        <taxon>Bacteroidota</taxon>
        <taxon>Flavobacteriia</taxon>
        <taxon>Flavobacteriales</taxon>
        <taxon>Flavobacteriaceae</taxon>
        <taxon>Subsaximicrobium</taxon>
    </lineage>
</organism>
<keyword evidence="3 6" id="KW-0255">Endonuclease</keyword>
<keyword evidence="4 6" id="KW-0378">Hydrolase</keyword>
<evidence type="ECO:0000313" key="9">
    <source>
        <dbReference type="Proteomes" id="UP000321578"/>
    </source>
</evidence>
<keyword evidence="5 6" id="KW-0694">RNA-binding</keyword>
<evidence type="ECO:0000313" key="8">
    <source>
        <dbReference type="EMBL" id="TXD88380.1"/>
    </source>
</evidence>
<dbReference type="GO" id="GO:0001682">
    <property type="term" value="P:tRNA 5'-leader removal"/>
    <property type="evidence" value="ECO:0007669"/>
    <property type="project" value="UniProtKB-UniRule"/>
</dbReference>
<evidence type="ECO:0000256" key="3">
    <source>
        <dbReference type="ARBA" id="ARBA00022759"/>
    </source>
</evidence>
<dbReference type="Pfam" id="PF00825">
    <property type="entry name" value="Ribonuclease_P"/>
    <property type="match status" value="1"/>
</dbReference>
<comment type="function">
    <text evidence="6">RNaseP catalyzes the removal of the 5'-leader sequence from pre-tRNA to produce the mature 5'-terminus. It can also cleave other RNA substrates such as 4.5S RNA. The protein component plays an auxiliary but essential role in vivo by binding to the 5'-leader sequence and broadening the substrate specificity of the ribozyme.</text>
</comment>
<evidence type="ECO:0000256" key="1">
    <source>
        <dbReference type="ARBA" id="ARBA00022694"/>
    </source>
</evidence>
<comment type="subunit">
    <text evidence="6">Consists of a catalytic RNA component (M1 or rnpB) and a protein subunit.</text>
</comment>
<keyword evidence="1 6" id="KW-0819">tRNA processing</keyword>
<dbReference type="AlphaFoldDB" id="A0A5C6ZFL7"/>
<dbReference type="PANTHER" id="PTHR33992:SF1">
    <property type="entry name" value="RIBONUCLEASE P PROTEIN COMPONENT"/>
    <property type="match status" value="1"/>
</dbReference>
<comment type="caution">
    <text evidence="8">The sequence shown here is derived from an EMBL/GenBank/DDBJ whole genome shotgun (WGS) entry which is preliminary data.</text>
</comment>